<gene>
    <name evidence="5" type="ORF">L3X38_030430</name>
</gene>
<dbReference type="InterPro" id="IPR036529">
    <property type="entry name" value="KIX_dom_sf"/>
</dbReference>
<dbReference type="GO" id="GO:0003713">
    <property type="term" value="F:transcription coactivator activity"/>
    <property type="evidence" value="ECO:0007669"/>
    <property type="project" value="InterPro"/>
</dbReference>
<feature type="compositionally biased region" description="Acidic residues" evidence="3">
    <location>
        <begin position="92"/>
        <end position="140"/>
    </location>
</feature>
<sequence>MRETSCNLSGKERVVFIFKLPNLSHSAKRSYPLVYRSRILIVSGFRSFAVQVLFEGGVFCWLELMDTDNEKPRPPQGGSSEPSMYTDKMYADDNESPSEDEDGEPSMSPSEDEDGEPSMSPSEDEDGEPSMSPSEDEDGEPSMSPSGFGLPLMSPSGDGDPSIGTGDWRNQLQPDTRQKIVNKIMETLKRHLPFSSQEGLQELKKIAVRFEEKIYAAATSQSDYLRKISLKMLTMETKSQNTMANSLQSYSDESFLTELVPIFLDQSSEGNIDRKKESSEGLKDKAMTERLSQKRTGTRGSLLTELVPTFLDQSSEDNIDLKKKISEVPTPDSISPTRHANGVDWQEEVYQQIEVMKEMYLPELSEMYQRFASYLLQHNSLPQPPKSKQLDKLNLVKAMLERLISVLQISKSSISPGLKDKLVLYEKQIVNFININGRRKPVSSLHQGQLPPSRMHSMQLSQSHITRVQSHGNQINPQMLLMNLQGSAATVKQNNMASLQPSSNLHPSYNLDSGQGNTLNSLQQFALGSAPQTPVSASQQANMNALSSQSGVSILQNISSEWTFLTASFVLEILSAACEQLSSRNKPLYAQGSLLFAIAAFLICIWDIVDKVIKDRIVLRRREILRILHYPSPRNTPCFNVADYYGLAGAVYQLFSATFEWFHVRKGVDNPIKFSIMPLVFLVLLACSRARVERYTIDETLEDIV</sequence>
<dbReference type="FunFam" id="1.10.246.20:FF:000003">
    <property type="entry name" value="Mediator of RNA polymerase II transcription subunit 15a"/>
    <property type="match status" value="1"/>
</dbReference>
<reference evidence="5 6" key="1">
    <citation type="journal article" date="2022" name="G3 (Bethesda)">
        <title>Whole-genome sequence and methylome profiling of the almond [Prunus dulcis (Mill.) D.A. Webb] cultivar 'Nonpareil'.</title>
        <authorList>
            <person name="D'Amico-Willman K.M."/>
            <person name="Ouma W.Z."/>
            <person name="Meulia T."/>
            <person name="Sideli G.M."/>
            <person name="Gradziel T.M."/>
            <person name="Fresnedo-Ramirez J."/>
        </authorList>
    </citation>
    <scope>NUCLEOTIDE SEQUENCE [LARGE SCALE GENOMIC DNA]</scope>
    <source>
        <strain evidence="5">Clone GOH B32 T37-40</strain>
    </source>
</reference>
<dbReference type="GO" id="GO:0031490">
    <property type="term" value="F:chromatin DNA binding"/>
    <property type="evidence" value="ECO:0007669"/>
    <property type="project" value="InterPro"/>
</dbReference>
<dbReference type="AlphaFoldDB" id="A0AAD4VA70"/>
<organism evidence="5 6">
    <name type="scientific">Prunus dulcis</name>
    <name type="common">Almond</name>
    <name type="synonym">Amygdalus dulcis</name>
    <dbReference type="NCBI Taxonomy" id="3755"/>
    <lineage>
        <taxon>Eukaryota</taxon>
        <taxon>Viridiplantae</taxon>
        <taxon>Streptophyta</taxon>
        <taxon>Embryophyta</taxon>
        <taxon>Tracheophyta</taxon>
        <taxon>Spermatophyta</taxon>
        <taxon>Magnoliopsida</taxon>
        <taxon>eudicotyledons</taxon>
        <taxon>Gunneridae</taxon>
        <taxon>Pentapetalae</taxon>
        <taxon>rosids</taxon>
        <taxon>fabids</taxon>
        <taxon>Rosales</taxon>
        <taxon>Rosaceae</taxon>
        <taxon>Amygdaloideae</taxon>
        <taxon>Amygdaleae</taxon>
        <taxon>Prunus</taxon>
    </lineage>
</organism>
<dbReference type="Gene3D" id="1.10.246.20">
    <property type="entry name" value="Coactivator CBP, KIX domain"/>
    <property type="match status" value="1"/>
</dbReference>
<feature type="region of interest" description="Disordered" evidence="3">
    <location>
        <begin position="270"/>
        <end position="297"/>
    </location>
</feature>
<evidence type="ECO:0000259" key="4">
    <source>
        <dbReference type="Pfam" id="PF16987"/>
    </source>
</evidence>
<proteinExistence type="predicted"/>
<feature type="domain" description="Mediator complex subunit 15 KIX" evidence="4">
    <location>
        <begin position="165"/>
        <end position="245"/>
    </location>
</feature>
<comment type="subcellular location">
    <subcellularLocation>
        <location evidence="1">Nucleus</location>
    </subcellularLocation>
</comment>
<keyword evidence="2" id="KW-0539">Nucleus</keyword>
<name>A0AAD4VA70_PRUDU</name>
<dbReference type="EMBL" id="JAJFAZ020000006">
    <property type="protein sequence ID" value="KAI5321359.1"/>
    <property type="molecule type" value="Genomic_DNA"/>
</dbReference>
<feature type="compositionally biased region" description="Basic and acidic residues" evidence="3">
    <location>
        <begin position="271"/>
        <end position="292"/>
    </location>
</feature>
<dbReference type="GO" id="GO:0005634">
    <property type="term" value="C:nucleus"/>
    <property type="evidence" value="ECO:0007669"/>
    <property type="project" value="UniProtKB-SubCell"/>
</dbReference>
<dbReference type="PANTHER" id="PTHR33137">
    <property type="entry name" value="MEDIATOR OF RNA POLYMERASE II TRANSCRIPTION SUBUNIT 15A-RELATED"/>
    <property type="match status" value="1"/>
</dbReference>
<keyword evidence="6" id="KW-1185">Reference proteome</keyword>
<comment type="caution">
    <text evidence="5">The sequence shown here is derived from an EMBL/GenBank/DDBJ whole genome shotgun (WGS) entry which is preliminary data.</text>
</comment>
<dbReference type="Proteomes" id="UP001054821">
    <property type="component" value="Chromosome 6"/>
</dbReference>
<dbReference type="InterPro" id="IPR036546">
    <property type="entry name" value="MED15_KIX"/>
</dbReference>
<protein>
    <recommendedName>
        <fullName evidence="4">Mediator complex subunit 15 KIX domain-containing protein</fullName>
    </recommendedName>
</protein>
<evidence type="ECO:0000313" key="6">
    <source>
        <dbReference type="Proteomes" id="UP001054821"/>
    </source>
</evidence>
<dbReference type="PANTHER" id="PTHR33137:SF4">
    <property type="entry name" value="MEDIATOR OF RNA POLYMERASE II TRANSCRIPTION SUBUNIT 15A-RELATED"/>
    <property type="match status" value="1"/>
</dbReference>
<dbReference type="Pfam" id="PF16987">
    <property type="entry name" value="KIX_2"/>
    <property type="match status" value="1"/>
</dbReference>
<evidence type="ECO:0000256" key="1">
    <source>
        <dbReference type="ARBA" id="ARBA00004123"/>
    </source>
</evidence>
<evidence type="ECO:0000313" key="5">
    <source>
        <dbReference type="EMBL" id="KAI5321359.1"/>
    </source>
</evidence>
<dbReference type="SUPFAM" id="SSF47040">
    <property type="entry name" value="Kix domain of CBP (creb binding protein)"/>
    <property type="match status" value="1"/>
</dbReference>
<dbReference type="InterPro" id="IPR044661">
    <property type="entry name" value="MED15a/b/c-like"/>
</dbReference>
<evidence type="ECO:0000256" key="2">
    <source>
        <dbReference type="ARBA" id="ARBA00023242"/>
    </source>
</evidence>
<feature type="region of interest" description="Disordered" evidence="3">
    <location>
        <begin position="67"/>
        <end position="174"/>
    </location>
</feature>
<evidence type="ECO:0000256" key="3">
    <source>
        <dbReference type="SAM" id="MobiDB-lite"/>
    </source>
</evidence>
<accession>A0AAD4VA70</accession>